<evidence type="ECO:0000313" key="4">
    <source>
        <dbReference type="EMBL" id="OMO82119.1"/>
    </source>
</evidence>
<dbReference type="InterPro" id="IPR045318">
    <property type="entry name" value="EZH1/2-like"/>
</dbReference>
<name>A0A1R3IHR4_9ROSI</name>
<sequence>MADDQSVVGRRRIYYDQHGSEALICSDSEEDVAEPEEEKHDFTEGEDRIIWSISQDFGLGDEILHAVSQFIGVGISEIQERHSTLTEKYSDQNVNDSEDSGSEKGISLEKSLSDALDSFDNLFCRRCLLFDCRLHGCSQTLINPSEKQPYWSEYEDDRKPCSDQCYLRLRAVKDGTEGSGFNGLHGVKTATLEEKDQVTSSDAKEPSTDVGADLMHDERGISEEATPVTLECNPRSESAAGAQNLEISSLSTIDNHEGSGKRKAYQEGNAPLDGSIYCSDGIQDLVSKKQKTVLALDEAEKSSEAASSDDHTPSSISRNHYVDALKENEGQVTDGTQSENSACPASGSGDKTEDNIRCGAKDVREVPDLKCSSSEWRPIERELYLKGVEIFGRNR</sequence>
<dbReference type="AlphaFoldDB" id="A0A1R3IHR4"/>
<feature type="compositionally biased region" description="Polar residues" evidence="1">
    <location>
        <begin position="330"/>
        <end position="343"/>
    </location>
</feature>
<keyword evidence="5" id="KW-1185">Reference proteome</keyword>
<feature type="region of interest" description="Disordered" evidence="1">
    <location>
        <begin position="299"/>
        <end position="356"/>
    </location>
</feature>
<dbReference type="GO" id="GO:0046976">
    <property type="term" value="F:histone H3K27 methyltransferase activity"/>
    <property type="evidence" value="ECO:0007669"/>
    <property type="project" value="TreeGrafter"/>
</dbReference>
<dbReference type="Pfam" id="PF21358">
    <property type="entry name" value="Ezh2_MCSS"/>
    <property type="match status" value="1"/>
</dbReference>
<dbReference type="EMBL" id="AWUE01018173">
    <property type="protein sequence ID" value="OMO82119.1"/>
    <property type="molecule type" value="Genomic_DNA"/>
</dbReference>
<dbReference type="GO" id="GO:0031507">
    <property type="term" value="P:heterochromatin formation"/>
    <property type="evidence" value="ECO:0007669"/>
    <property type="project" value="TreeGrafter"/>
</dbReference>
<dbReference type="PANTHER" id="PTHR45747">
    <property type="entry name" value="HISTONE-LYSINE N-METHYLTRANSFERASE E(Z)"/>
    <property type="match status" value="1"/>
</dbReference>
<reference evidence="5" key="1">
    <citation type="submission" date="2013-09" db="EMBL/GenBank/DDBJ databases">
        <title>Corchorus olitorius genome sequencing.</title>
        <authorList>
            <person name="Alam M."/>
            <person name="Haque M.S."/>
            <person name="Islam M.S."/>
            <person name="Emdad E.M."/>
            <person name="Islam M.M."/>
            <person name="Ahmed B."/>
            <person name="Halim A."/>
            <person name="Hossen Q.M.M."/>
            <person name="Hossain M.Z."/>
            <person name="Ahmed R."/>
            <person name="Khan M.M."/>
            <person name="Islam R."/>
            <person name="Rashid M.M."/>
            <person name="Khan S.A."/>
            <person name="Rahman M.S."/>
            <person name="Alam M."/>
            <person name="Yahiya A.S."/>
            <person name="Khan M.S."/>
            <person name="Azam M.S."/>
            <person name="Haque T."/>
            <person name="Lashkar M.Z.H."/>
            <person name="Akhand A.I."/>
            <person name="Morshed G."/>
            <person name="Roy S."/>
            <person name="Uddin K.S."/>
            <person name="Rabeya T."/>
            <person name="Hossain A.S."/>
            <person name="Chowdhury A."/>
            <person name="Snigdha A.R."/>
            <person name="Mortoza M.S."/>
            <person name="Matin S.A."/>
            <person name="Hoque S.M.E."/>
            <person name="Islam M.K."/>
            <person name="Roy D.K."/>
            <person name="Haider R."/>
            <person name="Moosa M.M."/>
            <person name="Elias S.M."/>
            <person name="Hasan A.M."/>
            <person name="Jahan S."/>
            <person name="Shafiuddin M."/>
            <person name="Mahmood N."/>
            <person name="Shommy N.S."/>
        </authorList>
    </citation>
    <scope>NUCLEOTIDE SEQUENCE [LARGE SCALE GENOMIC DNA]</scope>
    <source>
        <strain evidence="5">cv. O-4</strain>
    </source>
</reference>
<evidence type="ECO:0000256" key="1">
    <source>
        <dbReference type="SAM" id="MobiDB-lite"/>
    </source>
</evidence>
<evidence type="ECO:0000259" key="2">
    <source>
        <dbReference type="Pfam" id="PF21358"/>
    </source>
</evidence>
<dbReference type="InterPro" id="IPR048358">
    <property type="entry name" value="EZH1/2_MCSS"/>
</dbReference>
<proteinExistence type="predicted"/>
<organism evidence="4 5">
    <name type="scientific">Corchorus olitorius</name>
    <dbReference type="NCBI Taxonomy" id="93759"/>
    <lineage>
        <taxon>Eukaryota</taxon>
        <taxon>Viridiplantae</taxon>
        <taxon>Streptophyta</taxon>
        <taxon>Embryophyta</taxon>
        <taxon>Tracheophyta</taxon>
        <taxon>Spermatophyta</taxon>
        <taxon>Magnoliopsida</taxon>
        <taxon>eudicotyledons</taxon>
        <taxon>Gunneridae</taxon>
        <taxon>Pentapetalae</taxon>
        <taxon>rosids</taxon>
        <taxon>malvids</taxon>
        <taxon>Malvales</taxon>
        <taxon>Malvaceae</taxon>
        <taxon>Grewioideae</taxon>
        <taxon>Apeibeae</taxon>
        <taxon>Corchorus</taxon>
    </lineage>
</organism>
<dbReference type="PANTHER" id="PTHR45747:SF14">
    <property type="entry name" value="HISTONE-LYSINE N-METHYLTRANSFERASE EZA1"/>
    <property type="match status" value="1"/>
</dbReference>
<dbReference type="Proteomes" id="UP000187203">
    <property type="component" value="Unassembled WGS sequence"/>
</dbReference>
<feature type="compositionally biased region" description="Basic and acidic residues" evidence="1">
    <location>
        <begin position="299"/>
        <end position="312"/>
    </location>
</feature>
<protein>
    <submittedName>
        <fullName evidence="4">Enhancer of zeste, ezh</fullName>
    </submittedName>
</protein>
<feature type="compositionally biased region" description="Basic and acidic residues" evidence="1">
    <location>
        <begin position="191"/>
        <end position="207"/>
    </location>
</feature>
<dbReference type="Pfam" id="PF25996">
    <property type="entry name" value="HTH_CLF_N"/>
    <property type="match status" value="1"/>
</dbReference>
<feature type="domain" description="Histone-lysine N-methyltransferase CLF-like HTH" evidence="3">
    <location>
        <begin position="42"/>
        <end position="85"/>
    </location>
</feature>
<evidence type="ECO:0000313" key="5">
    <source>
        <dbReference type="Proteomes" id="UP000187203"/>
    </source>
</evidence>
<dbReference type="InterPro" id="IPR058609">
    <property type="entry name" value="HTH_CLF-like"/>
</dbReference>
<dbReference type="STRING" id="93759.A0A1R3IHR4"/>
<accession>A0A1R3IHR4</accession>
<feature type="region of interest" description="Disordered" evidence="1">
    <location>
        <begin position="182"/>
        <end position="227"/>
    </location>
</feature>
<dbReference type="GO" id="GO:0005634">
    <property type="term" value="C:nucleus"/>
    <property type="evidence" value="ECO:0007669"/>
    <property type="project" value="TreeGrafter"/>
</dbReference>
<comment type="caution">
    <text evidence="4">The sequence shown here is derived from an EMBL/GenBank/DDBJ whole genome shotgun (WGS) entry which is preliminary data.</text>
</comment>
<feature type="compositionally biased region" description="Basic and acidic residues" evidence="1">
    <location>
        <begin position="320"/>
        <end position="329"/>
    </location>
</feature>
<evidence type="ECO:0000259" key="3">
    <source>
        <dbReference type="Pfam" id="PF25996"/>
    </source>
</evidence>
<dbReference type="OrthoDB" id="6141102at2759"/>
<gene>
    <name evidence="4" type="ORF">COLO4_23226</name>
</gene>
<feature type="domain" description="EZH1/2 MCSS" evidence="2">
    <location>
        <begin position="114"/>
        <end position="137"/>
    </location>
</feature>
<dbReference type="GO" id="GO:0003682">
    <property type="term" value="F:chromatin binding"/>
    <property type="evidence" value="ECO:0007669"/>
    <property type="project" value="TreeGrafter"/>
</dbReference>